<dbReference type="Proteomes" id="UP000183107">
    <property type="component" value="Unassembled WGS sequence"/>
</dbReference>
<dbReference type="EMBL" id="FOVJ01000006">
    <property type="protein sequence ID" value="SFO01334.1"/>
    <property type="molecule type" value="Genomic_DNA"/>
</dbReference>
<organism evidence="2 3">
    <name type="scientific">Nitrosospira briensis</name>
    <dbReference type="NCBI Taxonomy" id="35799"/>
    <lineage>
        <taxon>Bacteria</taxon>
        <taxon>Pseudomonadati</taxon>
        <taxon>Pseudomonadota</taxon>
        <taxon>Betaproteobacteria</taxon>
        <taxon>Nitrosomonadales</taxon>
        <taxon>Nitrosomonadaceae</taxon>
        <taxon>Nitrosospira</taxon>
    </lineage>
</organism>
<keyword evidence="1" id="KW-1133">Transmembrane helix</keyword>
<name>A0A1I5DQ29_9PROT</name>
<dbReference type="AlphaFoldDB" id="A0A1I5DQ29"/>
<evidence type="ECO:0000313" key="3">
    <source>
        <dbReference type="Proteomes" id="UP000183107"/>
    </source>
</evidence>
<protein>
    <submittedName>
        <fullName evidence="2">Uncharacterized protein</fullName>
    </submittedName>
</protein>
<keyword evidence="1" id="KW-0812">Transmembrane</keyword>
<evidence type="ECO:0000256" key="1">
    <source>
        <dbReference type="SAM" id="Phobius"/>
    </source>
</evidence>
<keyword evidence="1" id="KW-0472">Membrane</keyword>
<proteinExistence type="predicted"/>
<feature type="transmembrane region" description="Helical" evidence="1">
    <location>
        <begin position="12"/>
        <end position="34"/>
    </location>
</feature>
<feature type="transmembrane region" description="Helical" evidence="1">
    <location>
        <begin position="54"/>
        <end position="76"/>
    </location>
</feature>
<reference evidence="3" key="1">
    <citation type="submission" date="2016-10" db="EMBL/GenBank/DDBJ databases">
        <authorList>
            <person name="Varghese N."/>
        </authorList>
    </citation>
    <scope>NUCLEOTIDE SEQUENCE [LARGE SCALE GENOMIC DNA]</scope>
    <source>
        <strain evidence="3">Nsp8</strain>
    </source>
</reference>
<sequence>MRRMGPRSNLQGMGTLVFILVGPIVWSVHLTVIYGSQSLLCALNLSEDRSAGNAAVVTIILFATAVCIAAVGFSAVRIRFVHALIARGDPPADQMGFIVTIMRILAGLSILAMFYVGLGAVILPACDQLR</sequence>
<keyword evidence="3" id="KW-1185">Reference proteome</keyword>
<feature type="transmembrane region" description="Helical" evidence="1">
    <location>
        <begin position="97"/>
        <end position="123"/>
    </location>
</feature>
<evidence type="ECO:0000313" key="2">
    <source>
        <dbReference type="EMBL" id="SFO01334.1"/>
    </source>
</evidence>
<gene>
    <name evidence="2" type="ORF">SAMN05216386_2354</name>
</gene>
<accession>A0A1I5DQ29</accession>